<dbReference type="SUPFAM" id="SSF52540">
    <property type="entry name" value="P-loop containing nucleoside triphosphate hydrolases"/>
    <property type="match status" value="1"/>
</dbReference>
<proteinExistence type="predicted"/>
<reference evidence="4 5" key="1">
    <citation type="submission" date="2020-03" db="EMBL/GenBank/DDBJ databases">
        <title>WGS of actinomycetes isolated from Thailand.</title>
        <authorList>
            <person name="Thawai C."/>
        </authorList>
    </citation>
    <scope>NUCLEOTIDE SEQUENCE [LARGE SCALE GENOMIC DNA]</scope>
    <source>
        <strain evidence="4 5">PRB2-1</strain>
    </source>
</reference>
<evidence type="ECO:0000256" key="1">
    <source>
        <dbReference type="ARBA" id="ARBA00022741"/>
    </source>
</evidence>
<dbReference type="Pfam" id="PF13191">
    <property type="entry name" value="AAA_16"/>
    <property type="match status" value="1"/>
</dbReference>
<accession>A0ABX0ZMS6</accession>
<dbReference type="PRINTS" id="PR00038">
    <property type="entry name" value="HTHLUXR"/>
</dbReference>
<dbReference type="PROSITE" id="PS50043">
    <property type="entry name" value="HTH_LUXR_2"/>
    <property type="match status" value="1"/>
</dbReference>
<dbReference type="PROSITE" id="PS00622">
    <property type="entry name" value="HTH_LUXR_1"/>
    <property type="match status" value="1"/>
</dbReference>
<organism evidence="4 5">
    <name type="scientific">Actinacidiphila epipremni</name>
    <dbReference type="NCBI Taxonomy" id="2053013"/>
    <lineage>
        <taxon>Bacteria</taxon>
        <taxon>Bacillati</taxon>
        <taxon>Actinomycetota</taxon>
        <taxon>Actinomycetes</taxon>
        <taxon>Kitasatosporales</taxon>
        <taxon>Streptomycetaceae</taxon>
        <taxon>Actinacidiphila</taxon>
    </lineage>
</organism>
<dbReference type="InterPro" id="IPR041664">
    <property type="entry name" value="AAA_16"/>
</dbReference>
<dbReference type="Pfam" id="PF00196">
    <property type="entry name" value="GerE"/>
    <property type="match status" value="1"/>
</dbReference>
<evidence type="ECO:0000256" key="2">
    <source>
        <dbReference type="ARBA" id="ARBA00022840"/>
    </source>
</evidence>
<dbReference type="RefSeq" id="WP_167984052.1">
    <property type="nucleotide sequence ID" value="NZ_JAATEJ010000013.1"/>
</dbReference>
<dbReference type="InterPro" id="IPR011990">
    <property type="entry name" value="TPR-like_helical_dom_sf"/>
</dbReference>
<dbReference type="SUPFAM" id="SSF48452">
    <property type="entry name" value="TPR-like"/>
    <property type="match status" value="1"/>
</dbReference>
<evidence type="ECO:0000313" key="5">
    <source>
        <dbReference type="Proteomes" id="UP000734511"/>
    </source>
</evidence>
<dbReference type="InterPro" id="IPR036388">
    <property type="entry name" value="WH-like_DNA-bd_sf"/>
</dbReference>
<keyword evidence="2" id="KW-0067">ATP-binding</keyword>
<dbReference type="SMART" id="SM00421">
    <property type="entry name" value="HTH_LUXR"/>
    <property type="match status" value="1"/>
</dbReference>
<dbReference type="InterPro" id="IPR000792">
    <property type="entry name" value="Tscrpt_reg_LuxR_C"/>
</dbReference>
<protein>
    <submittedName>
        <fullName evidence="4">AAA family ATPase</fullName>
    </submittedName>
</protein>
<dbReference type="Proteomes" id="UP000734511">
    <property type="component" value="Unassembled WGS sequence"/>
</dbReference>
<evidence type="ECO:0000313" key="4">
    <source>
        <dbReference type="EMBL" id="NJP45184.1"/>
    </source>
</evidence>
<evidence type="ECO:0000259" key="3">
    <source>
        <dbReference type="PROSITE" id="PS50043"/>
    </source>
</evidence>
<gene>
    <name evidence="4" type="ORF">HCN08_17525</name>
</gene>
<keyword evidence="5" id="KW-1185">Reference proteome</keyword>
<dbReference type="CDD" id="cd06170">
    <property type="entry name" value="LuxR_C_like"/>
    <property type="match status" value="1"/>
</dbReference>
<comment type="caution">
    <text evidence="4">The sequence shown here is derived from an EMBL/GenBank/DDBJ whole genome shotgun (WGS) entry which is preliminary data.</text>
</comment>
<sequence length="900" mass="93751">MATTTTRIRSSAPFTVRDGELHRLLAVLEQAAACRGGFAEVGGDPGTGKSRLLTALSQQARDRGVTVLRGTCAEATAHLPFQPLIEAFGNWTDDAPQALPELIRALATPPDGTEPAQFTSRCRFFAELRKLLSACVATTGGGLLLVLDDAHWADLGTVELLDMLVRWPLTGQPAVVVAHRPRQSPAELRAVLERGAELAAVDVVRLDPLTLSQSAAVLQWAGGVDELAALHRRAEGNPLYLGTLAETARLGGHDGPFAGAPPTLTARLFTETARLNATERAVLHAAAVLGDPFDVDGVAEVAGVDRDDACRAIGRLRARDLVRNGAEPGQLVFRHPLLRRGLYAEADGCWRGTAHRRAAVRLAAAGAQPLELAPHIERAGAGVSDAEADVLAGAARAALHLGRPAEAAHWLSVTLRLAGPAAPALRGLWRSVVRALAAQGAADRVRAVSRAYLGVPGQGCGAPCADVAFLATVHAGLGRPEEARDLIAGHLVRLPPDADPDEEALLQLHMQLVQVIGGSLPTRSDVEALMRGTRHADPVTSAGALALQGLCAVLTGDTCAAEVRLGAAAEILDGVEGVPAPHLAEHLLVLGWAEALMGWHGASLGHVERAVPAVRENRDTHLLAPLLNTLAYAHYQSGRMADALDAAQEARSTGRAVGRADQVGLAEAVISAALAQLGGSAARRRAGTGPTPEVPRTPLNSLLHAEAALACGDGASALALLAPTGAAWRVSEPVPVLAARGYELLAAAALLSGAQDADIEEWVGHAGESAASTGLPEQSGHALLARGHLLTHRRRHDTAARTYEDAVDLLGADTPAGVRARQLARTARAEAGRDGAGTLLADLTSREREVAGLAGQGFKTKDVAERLHISPRTVDVHLARIYTKLGVDSKAALVRLMAAG</sequence>
<dbReference type="InterPro" id="IPR027417">
    <property type="entry name" value="P-loop_NTPase"/>
</dbReference>
<dbReference type="PANTHER" id="PTHR16305:SF35">
    <property type="entry name" value="TRANSCRIPTIONAL ACTIVATOR DOMAIN"/>
    <property type="match status" value="1"/>
</dbReference>
<dbReference type="SUPFAM" id="SSF46894">
    <property type="entry name" value="C-terminal effector domain of the bipartite response regulators"/>
    <property type="match status" value="1"/>
</dbReference>
<dbReference type="Gene3D" id="1.10.10.10">
    <property type="entry name" value="Winged helix-like DNA-binding domain superfamily/Winged helix DNA-binding domain"/>
    <property type="match status" value="1"/>
</dbReference>
<dbReference type="EMBL" id="JAATEJ010000013">
    <property type="protein sequence ID" value="NJP45184.1"/>
    <property type="molecule type" value="Genomic_DNA"/>
</dbReference>
<dbReference type="InterPro" id="IPR016032">
    <property type="entry name" value="Sig_transdc_resp-reg_C-effctor"/>
</dbReference>
<dbReference type="PANTHER" id="PTHR16305">
    <property type="entry name" value="TESTICULAR SOLUBLE ADENYLYL CYCLASE"/>
    <property type="match status" value="1"/>
</dbReference>
<feature type="domain" description="HTH luxR-type" evidence="3">
    <location>
        <begin position="836"/>
        <end position="900"/>
    </location>
</feature>
<dbReference type="Gene3D" id="1.25.40.10">
    <property type="entry name" value="Tetratricopeptide repeat domain"/>
    <property type="match status" value="1"/>
</dbReference>
<name>A0ABX0ZMS6_9ACTN</name>
<keyword evidence="1" id="KW-0547">Nucleotide-binding</keyword>